<name>A9SG81_PHYPA</name>
<organism evidence="2">
    <name type="scientific">Physcomitrium patens</name>
    <name type="common">Spreading-leaved earth moss</name>
    <name type="synonym">Physcomitrella patens</name>
    <dbReference type="NCBI Taxonomy" id="3218"/>
    <lineage>
        <taxon>Eukaryota</taxon>
        <taxon>Viridiplantae</taxon>
        <taxon>Streptophyta</taxon>
        <taxon>Embryophyta</taxon>
        <taxon>Bryophyta</taxon>
        <taxon>Bryophytina</taxon>
        <taxon>Bryopsida</taxon>
        <taxon>Funariidae</taxon>
        <taxon>Funariales</taxon>
        <taxon>Funariaceae</taxon>
        <taxon>Physcomitrium</taxon>
    </lineage>
</organism>
<dbReference type="SUPFAM" id="SSF49562">
    <property type="entry name" value="C2 domain (Calcium/lipid-binding domain, CaLB)"/>
    <property type="match status" value="1"/>
</dbReference>
<protein>
    <recommendedName>
        <fullName evidence="1">C2 domain-containing protein</fullName>
    </recommendedName>
</protein>
<dbReference type="Proteomes" id="UP000006727">
    <property type="component" value="Chromosome 7"/>
</dbReference>
<dbReference type="PANTHER" id="PTHR32246:SF143">
    <property type="entry name" value="CALCIUM-DEPENDENT LIPID-BINDING (CALB DOMAIN) FAMILY PROTEIN"/>
    <property type="match status" value="1"/>
</dbReference>
<dbReference type="PaxDb" id="3218-PP1S75_103V6.1"/>
<dbReference type="EnsemblPlants" id="Pp3c7_13100V3.2">
    <property type="protein sequence ID" value="Pp3c7_13100V3.2"/>
    <property type="gene ID" value="Pp3c7_13100"/>
</dbReference>
<dbReference type="Gramene" id="Pp3c7_13100V3.1">
    <property type="protein sequence ID" value="Pp3c7_13100V3.1"/>
    <property type="gene ID" value="Pp3c7_13100"/>
</dbReference>
<dbReference type="GO" id="GO:0006952">
    <property type="term" value="P:defense response"/>
    <property type="evidence" value="ECO:0007669"/>
    <property type="project" value="InterPro"/>
</dbReference>
<evidence type="ECO:0000313" key="2">
    <source>
        <dbReference type="EMBL" id="PNR51150.1"/>
    </source>
</evidence>
<dbReference type="AlphaFoldDB" id="A9SG81"/>
<dbReference type="Gramene" id="Pp3c7_13100V3.2">
    <property type="protein sequence ID" value="Pp3c7_13100V3.2"/>
    <property type="gene ID" value="Pp3c7_13100"/>
</dbReference>
<accession>A9SG81</accession>
<evidence type="ECO:0000259" key="1">
    <source>
        <dbReference type="PROSITE" id="PS50004"/>
    </source>
</evidence>
<gene>
    <name evidence="3" type="primary">LOC112284437</name>
    <name evidence="2" type="ORF">PHYPA_010336</name>
</gene>
<evidence type="ECO:0000313" key="4">
    <source>
        <dbReference type="Proteomes" id="UP000006727"/>
    </source>
</evidence>
<feature type="domain" description="C2" evidence="1">
    <location>
        <begin position="1"/>
        <end position="110"/>
    </location>
</feature>
<proteinExistence type="predicted"/>
<keyword evidence="4" id="KW-1185">Reference proteome</keyword>
<dbReference type="PANTHER" id="PTHR32246">
    <property type="entry name" value="INGRESSION PROTEIN FIC1"/>
    <property type="match status" value="1"/>
</dbReference>
<dbReference type="InterPro" id="IPR000008">
    <property type="entry name" value="C2_dom"/>
</dbReference>
<dbReference type="InterPro" id="IPR035892">
    <property type="entry name" value="C2_domain_sf"/>
</dbReference>
<dbReference type="OrthoDB" id="270970at2759"/>
<dbReference type="GeneID" id="112284437"/>
<reference evidence="2 4" key="1">
    <citation type="journal article" date="2008" name="Science">
        <title>The Physcomitrella genome reveals evolutionary insights into the conquest of land by plants.</title>
        <authorList>
            <person name="Rensing S."/>
            <person name="Lang D."/>
            <person name="Zimmer A."/>
            <person name="Terry A."/>
            <person name="Salamov A."/>
            <person name="Shapiro H."/>
            <person name="Nishiyama T."/>
            <person name="Perroud P.-F."/>
            <person name="Lindquist E."/>
            <person name="Kamisugi Y."/>
            <person name="Tanahashi T."/>
            <person name="Sakakibara K."/>
            <person name="Fujita T."/>
            <person name="Oishi K."/>
            <person name="Shin-I T."/>
            <person name="Kuroki Y."/>
            <person name="Toyoda A."/>
            <person name="Suzuki Y."/>
            <person name="Hashimoto A."/>
            <person name="Yamaguchi K."/>
            <person name="Sugano A."/>
            <person name="Kohara Y."/>
            <person name="Fujiyama A."/>
            <person name="Anterola A."/>
            <person name="Aoki S."/>
            <person name="Ashton N."/>
            <person name="Barbazuk W.B."/>
            <person name="Barker E."/>
            <person name="Bennetzen J."/>
            <person name="Bezanilla M."/>
            <person name="Blankenship R."/>
            <person name="Cho S.H."/>
            <person name="Dutcher S."/>
            <person name="Estelle M."/>
            <person name="Fawcett J.A."/>
            <person name="Gundlach H."/>
            <person name="Hanada K."/>
            <person name="Heyl A."/>
            <person name="Hicks K.A."/>
            <person name="Hugh J."/>
            <person name="Lohr M."/>
            <person name="Mayer K."/>
            <person name="Melkozernov A."/>
            <person name="Murata T."/>
            <person name="Nelson D."/>
            <person name="Pils B."/>
            <person name="Prigge M."/>
            <person name="Reiss B."/>
            <person name="Renner T."/>
            <person name="Rombauts S."/>
            <person name="Rushton P."/>
            <person name="Sanderfoot A."/>
            <person name="Schween G."/>
            <person name="Shiu S.-H."/>
            <person name="Stueber K."/>
            <person name="Theodoulou F.L."/>
            <person name="Tu H."/>
            <person name="Van de Peer Y."/>
            <person name="Verrier P.J."/>
            <person name="Waters E."/>
            <person name="Wood A."/>
            <person name="Yang L."/>
            <person name="Cove D."/>
            <person name="Cuming A."/>
            <person name="Hasebe M."/>
            <person name="Lucas S."/>
            <person name="Mishler D.B."/>
            <person name="Reski R."/>
            <person name="Grigoriev I."/>
            <person name="Quatrano R.S."/>
            <person name="Boore J.L."/>
        </authorList>
    </citation>
    <scope>NUCLEOTIDE SEQUENCE [LARGE SCALE GENOMIC DNA]</scope>
    <source>
        <strain evidence="3 4">cv. Gransden 2004</strain>
    </source>
</reference>
<sequence length="153" mass="16492">MADRKLEVLLKSATDLKKVNKTKMHAYAVAWVDPIIRVPGPVDRINGSNPVWETPITLTLKGRSLGQSSKLNIELLGLGFVSTKPIGSVVVDLAEILQQGASGAAVKKEYVNYPVFLPSGASHGSISFDLRLKECRSMLAAQVAQGNEDTSNF</sequence>
<reference evidence="2 4" key="2">
    <citation type="journal article" date="2018" name="Plant J.">
        <title>The Physcomitrella patens chromosome-scale assembly reveals moss genome structure and evolution.</title>
        <authorList>
            <person name="Lang D."/>
            <person name="Ullrich K.K."/>
            <person name="Murat F."/>
            <person name="Fuchs J."/>
            <person name="Jenkins J."/>
            <person name="Haas F.B."/>
            <person name="Piednoel M."/>
            <person name="Gundlach H."/>
            <person name="Van Bel M."/>
            <person name="Meyberg R."/>
            <person name="Vives C."/>
            <person name="Morata J."/>
            <person name="Symeonidi A."/>
            <person name="Hiss M."/>
            <person name="Muchero W."/>
            <person name="Kamisugi Y."/>
            <person name="Saleh O."/>
            <person name="Blanc G."/>
            <person name="Decker E.L."/>
            <person name="van Gessel N."/>
            <person name="Grimwood J."/>
            <person name="Hayes R.D."/>
            <person name="Graham S.W."/>
            <person name="Gunter L.E."/>
            <person name="McDaniel S.F."/>
            <person name="Hoernstein S.N.W."/>
            <person name="Larsson A."/>
            <person name="Li F.W."/>
            <person name="Perroud P.F."/>
            <person name="Phillips J."/>
            <person name="Ranjan P."/>
            <person name="Rokshar D.S."/>
            <person name="Rothfels C.J."/>
            <person name="Schneider L."/>
            <person name="Shu S."/>
            <person name="Stevenson D.W."/>
            <person name="Thummler F."/>
            <person name="Tillich M."/>
            <person name="Villarreal Aguilar J.C."/>
            <person name="Widiez T."/>
            <person name="Wong G.K."/>
            <person name="Wymore A."/>
            <person name="Zhang Y."/>
            <person name="Zimmer A.D."/>
            <person name="Quatrano R.S."/>
            <person name="Mayer K.F.X."/>
            <person name="Goodstein D."/>
            <person name="Casacuberta J.M."/>
            <person name="Vandepoele K."/>
            <person name="Reski R."/>
            <person name="Cuming A.C."/>
            <person name="Tuskan G.A."/>
            <person name="Maumus F."/>
            <person name="Salse J."/>
            <person name="Schmutz J."/>
            <person name="Rensing S.A."/>
        </authorList>
    </citation>
    <scope>NUCLEOTIDE SEQUENCE [LARGE SCALE GENOMIC DNA]</scope>
    <source>
        <strain evidence="3 4">cv. Gransden 2004</strain>
    </source>
</reference>
<dbReference type="PROSITE" id="PS50004">
    <property type="entry name" value="C2"/>
    <property type="match status" value="1"/>
</dbReference>
<reference evidence="3" key="3">
    <citation type="submission" date="2020-12" db="UniProtKB">
        <authorList>
            <consortium name="EnsemblPlants"/>
        </authorList>
    </citation>
    <scope>IDENTIFICATION</scope>
</reference>
<dbReference type="HOGENOM" id="CLU_1716313_0_0_1"/>
<dbReference type="RefSeq" id="XP_024379989.1">
    <property type="nucleotide sequence ID" value="XM_024524221.2"/>
</dbReference>
<dbReference type="CDD" id="cd04051">
    <property type="entry name" value="C2_SRC2_like"/>
    <property type="match status" value="1"/>
</dbReference>
<evidence type="ECO:0000313" key="3">
    <source>
        <dbReference type="EnsemblPlants" id="Pp3c7_13100V3.1"/>
    </source>
</evidence>
<dbReference type="EnsemblPlants" id="Pp3c7_13100V3.1">
    <property type="protein sequence ID" value="Pp3c7_13100V3.1"/>
    <property type="gene ID" value="Pp3c7_13100"/>
</dbReference>
<dbReference type="Pfam" id="PF00168">
    <property type="entry name" value="C2"/>
    <property type="match status" value="1"/>
</dbReference>
<dbReference type="EMBL" id="ABEU02000007">
    <property type="protein sequence ID" value="PNR51150.1"/>
    <property type="molecule type" value="Genomic_DNA"/>
</dbReference>
<dbReference type="Gene3D" id="2.60.40.150">
    <property type="entry name" value="C2 domain"/>
    <property type="match status" value="1"/>
</dbReference>
<dbReference type="InterPro" id="IPR044750">
    <property type="entry name" value="C2_SRC2/BAP"/>
</dbReference>